<dbReference type="GO" id="GO:0003735">
    <property type="term" value="F:structural constituent of ribosome"/>
    <property type="evidence" value="ECO:0007669"/>
    <property type="project" value="InterPro"/>
</dbReference>
<dbReference type="AlphaFoldDB" id="A0AAE1LLJ6"/>
<proteinExistence type="inferred from homology"/>
<evidence type="ECO:0000256" key="2">
    <source>
        <dbReference type="ARBA" id="ARBA00007232"/>
    </source>
</evidence>
<sequence length="139" mass="16306">MSKLFLKVSLTPGSSLSFVRKWSTKPKPWIYRKPVEYITPHDIFRKRLGLAPKLNQTKELQEYSDYTFHDGRPAPVRPGQLREIKRQQSLAEAAVMHLKEIKFIVDRDNERKQRAANERRHIIESKLKPKGDQLLKTEG</sequence>
<gene>
    <name evidence="10" type="ORF">KUF71_012183</name>
</gene>
<keyword evidence="4 10" id="KW-0689">Ribosomal protein</keyword>
<evidence type="ECO:0000256" key="6">
    <source>
        <dbReference type="ARBA" id="ARBA00023274"/>
    </source>
</evidence>
<feature type="region of interest" description="Disordered" evidence="9">
    <location>
        <begin position="109"/>
        <end position="139"/>
    </location>
</feature>
<dbReference type="GO" id="GO:0032543">
    <property type="term" value="P:mitochondrial translation"/>
    <property type="evidence" value="ECO:0007669"/>
    <property type="project" value="InterPro"/>
</dbReference>
<evidence type="ECO:0000256" key="3">
    <source>
        <dbReference type="ARBA" id="ARBA00022946"/>
    </source>
</evidence>
<evidence type="ECO:0000313" key="10">
    <source>
        <dbReference type="EMBL" id="KAK3923945.1"/>
    </source>
</evidence>
<keyword evidence="11" id="KW-1185">Reference proteome</keyword>
<evidence type="ECO:0000256" key="9">
    <source>
        <dbReference type="SAM" id="MobiDB-lite"/>
    </source>
</evidence>
<evidence type="ECO:0000256" key="1">
    <source>
        <dbReference type="ARBA" id="ARBA00004173"/>
    </source>
</evidence>
<accession>A0AAE1LLJ6</accession>
<keyword evidence="6" id="KW-0687">Ribonucleoprotein</keyword>
<name>A0AAE1LLJ6_9NEOP</name>
<evidence type="ECO:0000256" key="7">
    <source>
        <dbReference type="ARBA" id="ARBA00035181"/>
    </source>
</evidence>
<dbReference type="InterPro" id="IPR034596">
    <property type="entry name" value="Ribosomal_mL52"/>
</dbReference>
<keyword evidence="3" id="KW-0809">Transit peptide</keyword>
<dbReference type="PANTHER" id="PTHR34090">
    <property type="entry name" value="39S RIBOSOMAL PROTEIN L52, MITOCHONDRIAL"/>
    <property type="match status" value="1"/>
</dbReference>
<keyword evidence="5" id="KW-0496">Mitochondrion</keyword>
<comment type="similarity">
    <text evidence="2">Belongs to the mitochondrion-specific ribosomal protein mL52 family.</text>
</comment>
<reference evidence="10" key="1">
    <citation type="submission" date="2021-07" db="EMBL/GenBank/DDBJ databases">
        <authorList>
            <person name="Catto M.A."/>
            <person name="Jacobson A."/>
            <person name="Kennedy G."/>
            <person name="Labadie P."/>
            <person name="Hunt B.G."/>
            <person name="Srinivasan R."/>
        </authorList>
    </citation>
    <scope>NUCLEOTIDE SEQUENCE</scope>
    <source>
        <strain evidence="10">PL_HMW_Pooled</strain>
        <tissue evidence="10">Head</tissue>
    </source>
</reference>
<reference evidence="10" key="2">
    <citation type="journal article" date="2023" name="BMC Genomics">
        <title>Pest status, molecular evolution, and epigenetic factors derived from the genome assembly of Frankliniella fusca, a thysanopteran phytovirus vector.</title>
        <authorList>
            <person name="Catto M.A."/>
            <person name="Labadie P.E."/>
            <person name="Jacobson A.L."/>
            <person name="Kennedy G.G."/>
            <person name="Srinivasan R."/>
            <person name="Hunt B.G."/>
        </authorList>
    </citation>
    <scope>NUCLEOTIDE SEQUENCE</scope>
    <source>
        <strain evidence="10">PL_HMW_Pooled</strain>
    </source>
</reference>
<dbReference type="PANTHER" id="PTHR34090:SF1">
    <property type="entry name" value="LARGE RIBOSOMAL SUBUNIT PROTEIN ML52"/>
    <property type="match status" value="1"/>
</dbReference>
<dbReference type="EMBL" id="JAHWGI010001158">
    <property type="protein sequence ID" value="KAK3923945.1"/>
    <property type="molecule type" value="Genomic_DNA"/>
</dbReference>
<dbReference type="Pfam" id="PF18699">
    <property type="entry name" value="MRPL52"/>
    <property type="match status" value="1"/>
</dbReference>
<comment type="caution">
    <text evidence="10">The sequence shown here is derived from an EMBL/GenBank/DDBJ whole genome shotgun (WGS) entry which is preliminary data.</text>
</comment>
<organism evidence="10 11">
    <name type="scientific">Frankliniella fusca</name>
    <dbReference type="NCBI Taxonomy" id="407009"/>
    <lineage>
        <taxon>Eukaryota</taxon>
        <taxon>Metazoa</taxon>
        <taxon>Ecdysozoa</taxon>
        <taxon>Arthropoda</taxon>
        <taxon>Hexapoda</taxon>
        <taxon>Insecta</taxon>
        <taxon>Pterygota</taxon>
        <taxon>Neoptera</taxon>
        <taxon>Paraneoptera</taxon>
        <taxon>Thysanoptera</taxon>
        <taxon>Terebrantia</taxon>
        <taxon>Thripoidea</taxon>
        <taxon>Thripidae</taxon>
        <taxon>Frankliniella</taxon>
    </lineage>
</organism>
<evidence type="ECO:0000256" key="4">
    <source>
        <dbReference type="ARBA" id="ARBA00022980"/>
    </source>
</evidence>
<evidence type="ECO:0000256" key="5">
    <source>
        <dbReference type="ARBA" id="ARBA00023128"/>
    </source>
</evidence>
<comment type="subcellular location">
    <subcellularLocation>
        <location evidence="1">Mitochondrion</location>
    </subcellularLocation>
</comment>
<dbReference type="Proteomes" id="UP001219518">
    <property type="component" value="Unassembled WGS sequence"/>
</dbReference>
<protein>
    <recommendedName>
        <fullName evidence="7">Large ribosomal subunit protein mL52</fullName>
    </recommendedName>
    <alternativeName>
        <fullName evidence="8">39S ribosomal protein L52, mitochondrial</fullName>
    </alternativeName>
</protein>
<dbReference type="GO" id="GO:0005762">
    <property type="term" value="C:mitochondrial large ribosomal subunit"/>
    <property type="evidence" value="ECO:0007669"/>
    <property type="project" value="InterPro"/>
</dbReference>
<evidence type="ECO:0000313" key="11">
    <source>
        <dbReference type="Proteomes" id="UP001219518"/>
    </source>
</evidence>
<evidence type="ECO:0000256" key="8">
    <source>
        <dbReference type="ARBA" id="ARBA00035425"/>
    </source>
</evidence>